<protein>
    <submittedName>
        <fullName evidence="9">Glutathione import ATP-binding protein GsiA</fullName>
        <ecNumber evidence="9">3.6.3.-</ecNumber>
    </submittedName>
</protein>
<keyword evidence="9" id="KW-0378">Hydrolase</keyword>
<evidence type="ECO:0000313" key="10">
    <source>
        <dbReference type="Proteomes" id="UP000215383"/>
    </source>
</evidence>
<dbReference type="EC" id="3.6.3.-" evidence="9"/>
<evidence type="ECO:0000256" key="2">
    <source>
        <dbReference type="ARBA" id="ARBA00005417"/>
    </source>
</evidence>
<dbReference type="EMBL" id="LT906446">
    <property type="protein sequence ID" value="SNU95833.1"/>
    <property type="molecule type" value="Genomic_DNA"/>
</dbReference>
<evidence type="ECO:0000256" key="7">
    <source>
        <dbReference type="ARBA" id="ARBA00023136"/>
    </source>
</evidence>
<dbReference type="Proteomes" id="UP000215383">
    <property type="component" value="Chromosome 1"/>
</dbReference>
<dbReference type="InterPro" id="IPR027417">
    <property type="entry name" value="P-loop_NTPase"/>
</dbReference>
<dbReference type="SMART" id="SM00382">
    <property type="entry name" value="AAA"/>
    <property type="match status" value="1"/>
</dbReference>
<dbReference type="eggNOG" id="COG0444">
    <property type="taxonomic scope" value="Bacteria"/>
</dbReference>
<accession>A0A239TGC4</accession>
<reference evidence="9 10" key="1">
    <citation type="submission" date="2017-06" db="EMBL/GenBank/DDBJ databases">
        <authorList>
            <consortium name="Pathogen Informatics"/>
        </authorList>
    </citation>
    <scope>NUCLEOTIDE SEQUENCE [LARGE SCALE GENOMIC DNA]</scope>
    <source>
        <strain evidence="9 10">NCTC10570</strain>
    </source>
</reference>
<dbReference type="PROSITE" id="PS50893">
    <property type="entry name" value="ABC_TRANSPORTER_2"/>
    <property type="match status" value="1"/>
</dbReference>
<proteinExistence type="inferred from homology"/>
<keyword evidence="6 9" id="KW-0067">ATP-binding</keyword>
<dbReference type="GO" id="GO:0005524">
    <property type="term" value="F:ATP binding"/>
    <property type="evidence" value="ECO:0007669"/>
    <property type="project" value="UniProtKB-KW"/>
</dbReference>
<dbReference type="SUPFAM" id="SSF52540">
    <property type="entry name" value="P-loop containing nucleoside triphosphate hydrolases"/>
    <property type="match status" value="1"/>
</dbReference>
<evidence type="ECO:0000256" key="4">
    <source>
        <dbReference type="ARBA" id="ARBA00022475"/>
    </source>
</evidence>
<dbReference type="InterPro" id="IPR003439">
    <property type="entry name" value="ABC_transporter-like_ATP-bd"/>
</dbReference>
<evidence type="ECO:0000256" key="1">
    <source>
        <dbReference type="ARBA" id="ARBA00004202"/>
    </source>
</evidence>
<keyword evidence="3" id="KW-0813">Transport</keyword>
<dbReference type="GO" id="GO:0016887">
    <property type="term" value="F:ATP hydrolysis activity"/>
    <property type="evidence" value="ECO:0007669"/>
    <property type="project" value="InterPro"/>
</dbReference>
<sequence>MALLDICNVNITYDKKNIVSDVSLSIDEGQILGIVGKSGCGKSTLLKAILNILPDNASLTSGEIFYKGQNLNDLSNKAWQEIRGRQISMIFQNAKTSFCPVRTIGQQLYETIAEHSAYTKKEIFAQAIDLFDKIRLQNGEKILNSYPFELSGGTNQRIAIAIAMLLKPKLLLADEPTSALDVVSQMQVIKEMMKLQQIFQTSIILVSHNINLVSRVANKIAIMQEGKIVEYNFTKQIMHNPQHQFTKELLQSIYHL</sequence>
<evidence type="ECO:0000313" key="9">
    <source>
        <dbReference type="EMBL" id="SNU95833.1"/>
    </source>
</evidence>
<dbReference type="PANTHER" id="PTHR43297:SF2">
    <property type="entry name" value="DIPEPTIDE TRANSPORT ATP-BINDING PROTEIN DPPD"/>
    <property type="match status" value="1"/>
</dbReference>
<evidence type="ECO:0000256" key="5">
    <source>
        <dbReference type="ARBA" id="ARBA00022741"/>
    </source>
</evidence>
<feature type="domain" description="ABC transporter" evidence="8">
    <location>
        <begin position="4"/>
        <end position="250"/>
    </location>
</feature>
<keyword evidence="4" id="KW-1003">Cell membrane</keyword>
<evidence type="ECO:0000256" key="3">
    <source>
        <dbReference type="ARBA" id="ARBA00022448"/>
    </source>
</evidence>
<keyword evidence="5" id="KW-0547">Nucleotide-binding</keyword>
<dbReference type="GeneID" id="78506519"/>
<gene>
    <name evidence="9" type="primary">gsiA_3</name>
    <name evidence="9" type="ORF">SAMEA4364220_00486</name>
</gene>
<name>A0A239TGC4_9FIRM</name>
<comment type="subcellular location">
    <subcellularLocation>
        <location evidence="1">Cell membrane</location>
        <topology evidence="1">Peripheral membrane protein</topology>
    </subcellularLocation>
</comment>
<keyword evidence="7" id="KW-0472">Membrane</keyword>
<evidence type="ECO:0000256" key="6">
    <source>
        <dbReference type="ARBA" id="ARBA00022840"/>
    </source>
</evidence>
<dbReference type="InterPro" id="IPR003593">
    <property type="entry name" value="AAA+_ATPase"/>
</dbReference>
<dbReference type="Pfam" id="PF00005">
    <property type="entry name" value="ABC_tran"/>
    <property type="match status" value="1"/>
</dbReference>
<comment type="similarity">
    <text evidence="2">Belongs to the ABC transporter superfamily.</text>
</comment>
<dbReference type="GO" id="GO:0005886">
    <property type="term" value="C:plasma membrane"/>
    <property type="evidence" value="ECO:0007669"/>
    <property type="project" value="UniProtKB-SubCell"/>
</dbReference>
<dbReference type="AlphaFoldDB" id="A0A239TGC4"/>
<dbReference type="InterPro" id="IPR050388">
    <property type="entry name" value="ABC_Ni/Peptide_Import"/>
</dbReference>
<dbReference type="Gene3D" id="3.40.50.300">
    <property type="entry name" value="P-loop containing nucleotide triphosphate hydrolases"/>
    <property type="match status" value="1"/>
</dbReference>
<keyword evidence="10" id="KW-1185">Reference proteome</keyword>
<organism evidence="9 10">
    <name type="scientific">Megamonas hypermegale</name>
    <dbReference type="NCBI Taxonomy" id="158847"/>
    <lineage>
        <taxon>Bacteria</taxon>
        <taxon>Bacillati</taxon>
        <taxon>Bacillota</taxon>
        <taxon>Negativicutes</taxon>
        <taxon>Selenomonadales</taxon>
        <taxon>Selenomonadaceae</taxon>
        <taxon>Megamonas</taxon>
    </lineage>
</organism>
<evidence type="ECO:0000259" key="8">
    <source>
        <dbReference type="PROSITE" id="PS50893"/>
    </source>
</evidence>
<dbReference type="RefSeq" id="WP_197695386.1">
    <property type="nucleotide sequence ID" value="NZ_LT906446.1"/>
</dbReference>
<dbReference type="CDD" id="cd03257">
    <property type="entry name" value="ABC_NikE_OppD_transporters"/>
    <property type="match status" value="1"/>
</dbReference>
<dbReference type="PANTHER" id="PTHR43297">
    <property type="entry name" value="OLIGOPEPTIDE TRANSPORT ATP-BINDING PROTEIN APPD"/>
    <property type="match status" value="1"/>
</dbReference>